<evidence type="ECO:0000313" key="9">
    <source>
        <dbReference type="EMBL" id="SFT10222.1"/>
    </source>
</evidence>
<dbReference type="RefSeq" id="WP_093843902.1">
    <property type="nucleotide sequence ID" value="NZ_FPAB01000007.1"/>
</dbReference>
<evidence type="ECO:0000256" key="6">
    <source>
        <dbReference type="ARBA" id="ARBA00022989"/>
    </source>
</evidence>
<dbReference type="Gene3D" id="1.10.3470.10">
    <property type="entry name" value="ABC transporter involved in vitamin B12 uptake, BtuC"/>
    <property type="match status" value="1"/>
</dbReference>
<name>A0A1I6V9B2_9ACTN</name>
<dbReference type="FunFam" id="1.10.3470.10:FF:000001">
    <property type="entry name" value="Vitamin B12 ABC transporter permease BtuC"/>
    <property type="match status" value="1"/>
</dbReference>
<evidence type="ECO:0000256" key="1">
    <source>
        <dbReference type="ARBA" id="ARBA00004651"/>
    </source>
</evidence>
<feature type="transmembrane region" description="Helical" evidence="8">
    <location>
        <begin position="249"/>
        <end position="279"/>
    </location>
</feature>
<feature type="transmembrane region" description="Helical" evidence="8">
    <location>
        <begin position="74"/>
        <end position="91"/>
    </location>
</feature>
<reference evidence="10" key="1">
    <citation type="submission" date="2016-10" db="EMBL/GenBank/DDBJ databases">
        <authorList>
            <person name="Varghese N."/>
            <person name="Submissions S."/>
        </authorList>
    </citation>
    <scope>NUCLEOTIDE SEQUENCE [LARGE SCALE GENOMIC DNA]</scope>
    <source>
        <strain evidence="10">CGMCC 4.7047</strain>
    </source>
</reference>
<feature type="transmembrane region" description="Helical" evidence="8">
    <location>
        <begin position="103"/>
        <end position="124"/>
    </location>
</feature>
<dbReference type="AlphaFoldDB" id="A0A1I6V9B2"/>
<dbReference type="SUPFAM" id="SSF81345">
    <property type="entry name" value="ABC transporter involved in vitamin B12 uptake, BtuC"/>
    <property type="match status" value="1"/>
</dbReference>
<evidence type="ECO:0000313" key="10">
    <source>
        <dbReference type="Proteomes" id="UP000198873"/>
    </source>
</evidence>
<sequence>MGIRTETAAPSTRSRPLLAAGLVPAAAALVLAVAASLALGTAHIPLSSVWQALTAYDPGDTQQLIIREVRVPRTVIGVLTGVALGLAGAVMQAVARNPLADPGILGVNAGAALFVVVAINSLGLDTLSGYVWFGFAGALCAFALVYGVSSLGREGATPIKLALAGAATTAALGSITSAIILTSNNAFEQYRFWQVGALTRTEDGLLVQAAPFIAAGAACALLSGRWLNTLSLGDDTARALGQRVGAVRALAACAVVLLCGTATAIAGPIAFVGLVIPHIARAFTGPDYRWILPYSALLAPTLLLTADVVGRLIARPGELQVGIVTAVIGVPPFIALVRRRRTGAL</sequence>
<dbReference type="GO" id="GO:0022857">
    <property type="term" value="F:transmembrane transporter activity"/>
    <property type="evidence" value="ECO:0007669"/>
    <property type="project" value="InterPro"/>
</dbReference>
<keyword evidence="6 8" id="KW-1133">Transmembrane helix</keyword>
<proteinExistence type="inferred from homology"/>
<dbReference type="CDD" id="cd06550">
    <property type="entry name" value="TM_ABC_iron-siderophores_like"/>
    <property type="match status" value="1"/>
</dbReference>
<evidence type="ECO:0000256" key="2">
    <source>
        <dbReference type="ARBA" id="ARBA00007935"/>
    </source>
</evidence>
<dbReference type="InterPro" id="IPR037294">
    <property type="entry name" value="ABC_BtuC-like"/>
</dbReference>
<organism evidence="9 10">
    <name type="scientific">Streptomyces harbinensis</name>
    <dbReference type="NCBI Taxonomy" id="1176198"/>
    <lineage>
        <taxon>Bacteria</taxon>
        <taxon>Bacillati</taxon>
        <taxon>Actinomycetota</taxon>
        <taxon>Actinomycetes</taxon>
        <taxon>Kitasatosporales</taxon>
        <taxon>Streptomycetaceae</taxon>
        <taxon>Streptomyces</taxon>
    </lineage>
</organism>
<dbReference type="GO" id="GO:0033214">
    <property type="term" value="P:siderophore-iron import into cell"/>
    <property type="evidence" value="ECO:0007669"/>
    <property type="project" value="TreeGrafter"/>
</dbReference>
<dbReference type="STRING" id="1176198.SAMN05444716_107206"/>
<keyword evidence="3" id="KW-0813">Transport</keyword>
<comment type="similarity">
    <text evidence="2">Belongs to the binding-protein-dependent transport system permease family. FecCD subfamily.</text>
</comment>
<keyword evidence="5 8" id="KW-0812">Transmembrane</keyword>
<feature type="transmembrane region" description="Helical" evidence="8">
    <location>
        <begin position="130"/>
        <end position="149"/>
    </location>
</feature>
<comment type="subcellular location">
    <subcellularLocation>
        <location evidence="1">Cell membrane</location>
        <topology evidence="1">Multi-pass membrane protein</topology>
    </subcellularLocation>
</comment>
<evidence type="ECO:0000256" key="7">
    <source>
        <dbReference type="ARBA" id="ARBA00023136"/>
    </source>
</evidence>
<evidence type="ECO:0000256" key="8">
    <source>
        <dbReference type="SAM" id="Phobius"/>
    </source>
</evidence>
<dbReference type="Pfam" id="PF01032">
    <property type="entry name" value="FecCD"/>
    <property type="match status" value="1"/>
</dbReference>
<accession>A0A1I6V9B2</accession>
<dbReference type="PANTHER" id="PTHR30472">
    <property type="entry name" value="FERRIC ENTEROBACTIN TRANSPORT SYSTEM PERMEASE PROTEIN"/>
    <property type="match status" value="1"/>
</dbReference>
<feature type="transmembrane region" description="Helical" evidence="8">
    <location>
        <begin position="161"/>
        <end position="181"/>
    </location>
</feature>
<evidence type="ECO:0000256" key="5">
    <source>
        <dbReference type="ARBA" id="ARBA00022692"/>
    </source>
</evidence>
<gene>
    <name evidence="9" type="ORF">SAMN05444716_107206</name>
</gene>
<dbReference type="GO" id="GO:0005886">
    <property type="term" value="C:plasma membrane"/>
    <property type="evidence" value="ECO:0007669"/>
    <property type="project" value="UniProtKB-SubCell"/>
</dbReference>
<dbReference type="EMBL" id="FPAB01000007">
    <property type="protein sequence ID" value="SFT10222.1"/>
    <property type="molecule type" value="Genomic_DNA"/>
</dbReference>
<feature type="transmembrane region" description="Helical" evidence="8">
    <location>
        <begin position="319"/>
        <end position="337"/>
    </location>
</feature>
<dbReference type="Proteomes" id="UP000198873">
    <property type="component" value="Unassembled WGS sequence"/>
</dbReference>
<keyword evidence="4" id="KW-1003">Cell membrane</keyword>
<keyword evidence="10" id="KW-1185">Reference proteome</keyword>
<dbReference type="InterPro" id="IPR000522">
    <property type="entry name" value="ABC_transptr_permease_BtuC"/>
</dbReference>
<evidence type="ECO:0000256" key="4">
    <source>
        <dbReference type="ARBA" id="ARBA00022475"/>
    </source>
</evidence>
<keyword evidence="7 8" id="KW-0472">Membrane</keyword>
<feature type="transmembrane region" description="Helical" evidence="8">
    <location>
        <begin position="291"/>
        <end position="313"/>
    </location>
</feature>
<protein>
    <submittedName>
        <fullName evidence="9">Iron complex transport system permease protein</fullName>
    </submittedName>
</protein>
<dbReference type="PANTHER" id="PTHR30472:SF1">
    <property type="entry name" value="FE(3+) DICITRATE TRANSPORT SYSTEM PERMEASE PROTEIN FECC-RELATED"/>
    <property type="match status" value="1"/>
</dbReference>
<evidence type="ECO:0000256" key="3">
    <source>
        <dbReference type="ARBA" id="ARBA00022448"/>
    </source>
</evidence>